<name>A0ABV0VJK4_9TELE</name>
<reference evidence="1 2" key="1">
    <citation type="submission" date="2021-06" db="EMBL/GenBank/DDBJ databases">
        <authorList>
            <person name="Palmer J.M."/>
        </authorList>
    </citation>
    <scope>NUCLEOTIDE SEQUENCE [LARGE SCALE GENOMIC DNA]</scope>
    <source>
        <strain evidence="2">if_2019</strain>
        <tissue evidence="1">Muscle</tissue>
    </source>
</reference>
<proteinExistence type="predicted"/>
<dbReference type="EMBL" id="JAHRIQ010110572">
    <property type="protein sequence ID" value="MEQ2257419.1"/>
    <property type="molecule type" value="Genomic_DNA"/>
</dbReference>
<gene>
    <name evidence="1" type="ORF">ILYODFUR_034638</name>
</gene>
<sequence>MCKEKEKQNIYISAFIFNFVRIGPPKCISTPCFFLLLENRHLNSFLLAPSSEQRRQLDNPPSQVKTLNLATPGGSRYNNLVSHFSDLSNHLLYIIRLFTNPFCFLPLRLVFPVPVPDYFDNKNRKTFPSSVLCMWVKSIPKMT</sequence>
<organism evidence="1 2">
    <name type="scientific">Ilyodon furcidens</name>
    <name type="common">goldbreast splitfin</name>
    <dbReference type="NCBI Taxonomy" id="33524"/>
    <lineage>
        <taxon>Eukaryota</taxon>
        <taxon>Metazoa</taxon>
        <taxon>Chordata</taxon>
        <taxon>Craniata</taxon>
        <taxon>Vertebrata</taxon>
        <taxon>Euteleostomi</taxon>
        <taxon>Actinopterygii</taxon>
        <taxon>Neopterygii</taxon>
        <taxon>Teleostei</taxon>
        <taxon>Neoteleostei</taxon>
        <taxon>Acanthomorphata</taxon>
        <taxon>Ovalentaria</taxon>
        <taxon>Atherinomorphae</taxon>
        <taxon>Cyprinodontiformes</taxon>
        <taxon>Goodeidae</taxon>
        <taxon>Ilyodon</taxon>
    </lineage>
</organism>
<dbReference type="Proteomes" id="UP001482620">
    <property type="component" value="Unassembled WGS sequence"/>
</dbReference>
<evidence type="ECO:0000313" key="1">
    <source>
        <dbReference type="EMBL" id="MEQ2257419.1"/>
    </source>
</evidence>
<keyword evidence="2" id="KW-1185">Reference proteome</keyword>
<protein>
    <submittedName>
        <fullName evidence="1">Uncharacterized protein</fullName>
    </submittedName>
</protein>
<evidence type="ECO:0000313" key="2">
    <source>
        <dbReference type="Proteomes" id="UP001482620"/>
    </source>
</evidence>
<comment type="caution">
    <text evidence="1">The sequence shown here is derived from an EMBL/GenBank/DDBJ whole genome shotgun (WGS) entry which is preliminary data.</text>
</comment>
<accession>A0ABV0VJK4</accession>